<gene>
    <name evidence="2" type="ORF">PIB30_091658</name>
</gene>
<sequence>MDMLERPEKRCGICRKFGHTRRGCPYAPARKWIREAKKLENLKEEESRKKLNSPWSHLVTFGPRLGVAPNMTYPKLTQASKTLGKSRLSHSKDKQSLKRDPNVSQAPSPSLKRGATNSATFKPSIIQGHIWVKFKCDLNVVPQASNVTLSSHLSPRPSCKNCSVNPHGNDTLLTFYYLIRSGALVGGVSELRKDFGHQVFGAVGNRRDRQFFEYNPKIERTLTKNRNRVKAQKALQREEQEASFEESVSEGFSEEEIVEEISEEELQDNMVDDANNNQRRTLADFTTPTTVSCGSSIVRPTVEANNFELKPSLIHLVQQD</sequence>
<dbReference type="Proteomes" id="UP001341840">
    <property type="component" value="Unassembled WGS sequence"/>
</dbReference>
<feature type="region of interest" description="Disordered" evidence="1">
    <location>
        <begin position="79"/>
        <end position="116"/>
    </location>
</feature>
<accession>A0ABU6SX13</accession>
<feature type="compositionally biased region" description="Basic and acidic residues" evidence="1">
    <location>
        <begin position="90"/>
        <end position="101"/>
    </location>
</feature>
<dbReference type="EMBL" id="JASCZI010062259">
    <property type="protein sequence ID" value="MED6140283.1"/>
    <property type="molecule type" value="Genomic_DNA"/>
</dbReference>
<reference evidence="2 3" key="1">
    <citation type="journal article" date="2023" name="Plants (Basel)">
        <title>Bridging the Gap: Combining Genomics and Transcriptomics Approaches to Understand Stylosanthes scabra, an Orphan Legume from the Brazilian Caatinga.</title>
        <authorList>
            <person name="Ferreira-Neto J.R.C."/>
            <person name="da Silva M.D."/>
            <person name="Binneck E."/>
            <person name="de Melo N.F."/>
            <person name="da Silva R.H."/>
            <person name="de Melo A.L.T.M."/>
            <person name="Pandolfi V."/>
            <person name="Bustamante F.O."/>
            <person name="Brasileiro-Vidal A.C."/>
            <person name="Benko-Iseppon A.M."/>
        </authorList>
    </citation>
    <scope>NUCLEOTIDE SEQUENCE [LARGE SCALE GENOMIC DNA]</scope>
    <source>
        <tissue evidence="2">Leaves</tissue>
    </source>
</reference>
<name>A0ABU6SX13_9FABA</name>
<proteinExistence type="predicted"/>
<organism evidence="2 3">
    <name type="scientific">Stylosanthes scabra</name>
    <dbReference type="NCBI Taxonomy" id="79078"/>
    <lineage>
        <taxon>Eukaryota</taxon>
        <taxon>Viridiplantae</taxon>
        <taxon>Streptophyta</taxon>
        <taxon>Embryophyta</taxon>
        <taxon>Tracheophyta</taxon>
        <taxon>Spermatophyta</taxon>
        <taxon>Magnoliopsida</taxon>
        <taxon>eudicotyledons</taxon>
        <taxon>Gunneridae</taxon>
        <taxon>Pentapetalae</taxon>
        <taxon>rosids</taxon>
        <taxon>fabids</taxon>
        <taxon>Fabales</taxon>
        <taxon>Fabaceae</taxon>
        <taxon>Papilionoideae</taxon>
        <taxon>50 kb inversion clade</taxon>
        <taxon>dalbergioids sensu lato</taxon>
        <taxon>Dalbergieae</taxon>
        <taxon>Pterocarpus clade</taxon>
        <taxon>Stylosanthes</taxon>
    </lineage>
</organism>
<evidence type="ECO:0000256" key="1">
    <source>
        <dbReference type="SAM" id="MobiDB-lite"/>
    </source>
</evidence>
<evidence type="ECO:0008006" key="4">
    <source>
        <dbReference type="Google" id="ProtNLM"/>
    </source>
</evidence>
<feature type="compositionally biased region" description="Acidic residues" evidence="1">
    <location>
        <begin position="241"/>
        <end position="253"/>
    </location>
</feature>
<evidence type="ECO:0000313" key="2">
    <source>
        <dbReference type="EMBL" id="MED6140283.1"/>
    </source>
</evidence>
<keyword evidence="3" id="KW-1185">Reference proteome</keyword>
<feature type="region of interest" description="Disordered" evidence="1">
    <location>
        <begin position="232"/>
        <end position="253"/>
    </location>
</feature>
<comment type="caution">
    <text evidence="2">The sequence shown here is derived from an EMBL/GenBank/DDBJ whole genome shotgun (WGS) entry which is preliminary data.</text>
</comment>
<evidence type="ECO:0000313" key="3">
    <source>
        <dbReference type="Proteomes" id="UP001341840"/>
    </source>
</evidence>
<protein>
    <recommendedName>
        <fullName evidence="4">CCHC-type domain-containing protein</fullName>
    </recommendedName>
</protein>